<organism evidence="1 2">
    <name type="scientific">Ereboglobus luteus</name>
    <dbReference type="NCBI Taxonomy" id="1796921"/>
    <lineage>
        <taxon>Bacteria</taxon>
        <taxon>Pseudomonadati</taxon>
        <taxon>Verrucomicrobiota</taxon>
        <taxon>Opitutia</taxon>
        <taxon>Opitutales</taxon>
        <taxon>Opitutaceae</taxon>
        <taxon>Ereboglobus</taxon>
    </lineage>
</organism>
<evidence type="ECO:0000313" key="1">
    <source>
        <dbReference type="EMBL" id="AWI10028.1"/>
    </source>
</evidence>
<dbReference type="InterPro" id="IPR010732">
    <property type="entry name" value="T6SS_TssG-like"/>
</dbReference>
<keyword evidence="2" id="KW-1185">Reference proteome</keyword>
<dbReference type="EMBL" id="CP023004">
    <property type="protein sequence ID" value="AWI10028.1"/>
    <property type="molecule type" value="Genomic_DNA"/>
</dbReference>
<dbReference type="KEGG" id="elut:CKA38_12885"/>
<dbReference type="PANTHER" id="PTHR35564">
    <property type="match status" value="1"/>
</dbReference>
<evidence type="ECO:0000313" key="2">
    <source>
        <dbReference type="Proteomes" id="UP000244896"/>
    </source>
</evidence>
<dbReference type="RefSeq" id="WP_108825843.1">
    <property type="nucleotide sequence ID" value="NZ_CP023004.1"/>
</dbReference>
<sequence>MSEQPQTSSSAPEQSITSMDFYRAVRMLDAAHPDLPRTGEAYTPAQESIRFGQKPELVFARTPIESFSPATETSPPRLYVNFLGLFGPNGPLPLHLTEHARSRDRHHGDRTFAAFADIFHHRMIALFYRAWMVNQLSADLDRPDEQAFSHYIGAMFGAADDAPAPTENDSIPLNAKLYYAGRLSCPTRNIESLESIISEFFSVPATIDTHVGRWIPLPKDCYCGLGGRATDSTLGQNAIIGTRVWDTQLSFRVNLGPMRYADYKRLLPRGESFRRLRDWILNYAGAELYWDARLVIRADEIPMLRLGDQGGQQLGWTTWLHSNPPTRNHGDLLVTPKN</sequence>
<dbReference type="Pfam" id="PF06996">
    <property type="entry name" value="T6SS_TssG"/>
    <property type="match status" value="1"/>
</dbReference>
<dbReference type="PANTHER" id="PTHR35564:SF4">
    <property type="entry name" value="CYTOPLASMIC PROTEIN"/>
    <property type="match status" value="1"/>
</dbReference>
<dbReference type="AlphaFoldDB" id="A0A2U8E506"/>
<gene>
    <name evidence="1" type="ORF">CKA38_12885</name>
</gene>
<reference evidence="1 2" key="1">
    <citation type="journal article" date="2018" name="Syst. Appl. Microbiol.">
        <title>Ereboglobus luteus gen. nov. sp. nov. from cockroach guts, and new insights into the oxygen relationship of the genera Opitutus and Didymococcus (Verrucomicrobia: Opitutaceae).</title>
        <authorList>
            <person name="Tegtmeier D."/>
            <person name="Belitz A."/>
            <person name="Radek R."/>
            <person name="Heimerl T."/>
            <person name="Brune A."/>
        </authorList>
    </citation>
    <scope>NUCLEOTIDE SEQUENCE [LARGE SCALE GENOMIC DNA]</scope>
    <source>
        <strain evidence="1 2">Ho45</strain>
    </source>
</reference>
<name>A0A2U8E506_9BACT</name>
<dbReference type="NCBIfam" id="TIGR03347">
    <property type="entry name" value="VI_chp_1"/>
    <property type="match status" value="1"/>
</dbReference>
<dbReference type="OrthoDB" id="1523296at2"/>
<evidence type="ECO:0008006" key="3">
    <source>
        <dbReference type="Google" id="ProtNLM"/>
    </source>
</evidence>
<dbReference type="Proteomes" id="UP000244896">
    <property type="component" value="Chromosome"/>
</dbReference>
<accession>A0A2U8E506</accession>
<proteinExistence type="predicted"/>
<protein>
    <recommendedName>
        <fullName evidence="3">Type VI secretion protein</fullName>
    </recommendedName>
</protein>